<name>A0ABS0L6H2_9BACT</name>
<accession>A0ABS0L6H2</accession>
<keyword evidence="3" id="KW-1185">Reference proteome</keyword>
<dbReference type="RefSeq" id="WP_196956762.1">
    <property type="nucleotide sequence ID" value="NZ_JADWYK010000016.1"/>
</dbReference>
<proteinExistence type="predicted"/>
<dbReference type="Pfam" id="PF14130">
    <property type="entry name" value="Cap4_nuclease"/>
    <property type="match status" value="1"/>
</dbReference>
<feature type="domain" description="CD-NTase associated protein 4-like DNA endonuclease" evidence="1">
    <location>
        <begin position="15"/>
        <end position="227"/>
    </location>
</feature>
<sequence>MSIKDEVFSILPREKGGSTASNRFDYQKNWAICKILELHAKPDDYLVSFEYHDDIIIFDSSLDPQKISFFQVKTQTEKVTHWKIGDLLKRSKNKAGQLKNSYLGKMYDNIIKYKGQVESLCFVTNAKIKGSLSNNVNCDDVLGFKCGELCDVDLNKILDGLKIEYSLSDLGNFKDIMFFKVGQLSIAKHDQLAKAELADFIEAKFPGKKYQVVTLYKNIFEEVRRKSNVEETITDFQTLKEKKSISRDDFEKYLAMVTSDDKLELTISRVEGRLNAEQIDFDFVRTFKRYAKLYDVERSNHSNQMLKTLIAKSKNIVDKSSCRGATLWVTLDCLFVEAKQNITTASFIDDDYLRTILLFHLYE</sequence>
<reference evidence="2 3" key="1">
    <citation type="submission" date="2020-11" db="EMBL/GenBank/DDBJ databases">
        <title>Hymenobacter sp.</title>
        <authorList>
            <person name="Kim M.K."/>
        </authorList>
    </citation>
    <scope>NUCLEOTIDE SEQUENCE [LARGE SCALE GENOMIC DNA]</scope>
    <source>
        <strain evidence="2 3">BT594</strain>
    </source>
</reference>
<dbReference type="Proteomes" id="UP000601099">
    <property type="component" value="Unassembled WGS sequence"/>
</dbReference>
<evidence type="ECO:0000313" key="3">
    <source>
        <dbReference type="Proteomes" id="UP000601099"/>
    </source>
</evidence>
<dbReference type="InterPro" id="IPR025382">
    <property type="entry name" value="Cap4-like_endonuclease_dom"/>
</dbReference>
<organism evidence="2 3">
    <name type="scientific">Hymenobacter guriensis</name>
    <dbReference type="NCBI Taxonomy" id="2793065"/>
    <lineage>
        <taxon>Bacteria</taxon>
        <taxon>Pseudomonadati</taxon>
        <taxon>Bacteroidota</taxon>
        <taxon>Cytophagia</taxon>
        <taxon>Cytophagales</taxon>
        <taxon>Hymenobacteraceae</taxon>
        <taxon>Hymenobacter</taxon>
    </lineage>
</organism>
<dbReference type="EMBL" id="JADWYK010000016">
    <property type="protein sequence ID" value="MBG8555743.1"/>
    <property type="molecule type" value="Genomic_DNA"/>
</dbReference>
<gene>
    <name evidence="2" type="ORF">I5L79_19520</name>
</gene>
<protein>
    <submittedName>
        <fullName evidence="2">DUF4297 domain-containing protein</fullName>
    </submittedName>
</protein>
<evidence type="ECO:0000259" key="1">
    <source>
        <dbReference type="Pfam" id="PF14130"/>
    </source>
</evidence>
<comment type="caution">
    <text evidence="2">The sequence shown here is derived from an EMBL/GenBank/DDBJ whole genome shotgun (WGS) entry which is preliminary data.</text>
</comment>
<evidence type="ECO:0000313" key="2">
    <source>
        <dbReference type="EMBL" id="MBG8555743.1"/>
    </source>
</evidence>